<dbReference type="PROSITE" id="PS50908">
    <property type="entry name" value="RWD"/>
    <property type="match status" value="1"/>
</dbReference>
<feature type="domain" description="RWD" evidence="2">
    <location>
        <begin position="8"/>
        <end position="150"/>
    </location>
</feature>
<dbReference type="STRING" id="86049.A0A1C1CTQ4"/>
<gene>
    <name evidence="3" type="ORF">CLCR_08970</name>
</gene>
<reference evidence="4" key="1">
    <citation type="submission" date="2015-07" db="EMBL/GenBank/DDBJ databases">
        <authorList>
            <person name="Teixeira M.M."/>
            <person name="Souza R.C."/>
            <person name="Almeida L.G."/>
            <person name="Vicente V.A."/>
            <person name="de Hoog S."/>
            <person name="Bocca A.L."/>
            <person name="de Almeida S.R."/>
            <person name="Vasconcelos A.T."/>
            <person name="Felipe M.S."/>
        </authorList>
    </citation>
    <scope>NUCLEOTIDE SEQUENCE [LARGE SCALE GENOMIC DNA]</scope>
    <source>
        <strain evidence="4">KSF</strain>
    </source>
</reference>
<feature type="compositionally biased region" description="Basic and acidic residues" evidence="1">
    <location>
        <begin position="1"/>
        <end position="13"/>
    </location>
</feature>
<dbReference type="InterPro" id="IPR040213">
    <property type="entry name" value="GIR2-like"/>
</dbReference>
<dbReference type="InterPro" id="IPR006575">
    <property type="entry name" value="RWD_dom"/>
</dbReference>
<evidence type="ECO:0000313" key="4">
    <source>
        <dbReference type="Proteomes" id="UP000094526"/>
    </source>
</evidence>
<feature type="region of interest" description="Disordered" evidence="1">
    <location>
        <begin position="199"/>
        <end position="227"/>
    </location>
</feature>
<dbReference type="VEuPathDB" id="FungiDB:CLCR_08970"/>
<accession>A0A1C1CTQ4</accession>
<evidence type="ECO:0000256" key="1">
    <source>
        <dbReference type="SAM" id="MobiDB-lite"/>
    </source>
</evidence>
<dbReference type="OrthoDB" id="277175at2759"/>
<dbReference type="Pfam" id="PF05773">
    <property type="entry name" value="RWD"/>
    <property type="match status" value="1"/>
</dbReference>
<dbReference type="PANTHER" id="PTHR12292">
    <property type="entry name" value="RWD DOMAIN-CONTAINING PROTEIN"/>
    <property type="match status" value="1"/>
</dbReference>
<sequence>MGIEEQKEEREVLDSIFPDEITGWGTPPLPPPPSLSLRRTYTSDNAYRISITLDIPDGGQHDHDDDDDDDDEDGGPPVLWLNVTYPDAYPDVGPHLDISAPPNAPRHPHLDVGADKARLLDALAPTVEDNLGMAMVFTLVTTLKEAAEVLISDRIRQAEEAREVLVREKEEEENRKFHGTLVNRERFLEWRERFRREMEEKERKAREEEEAEEKKKRGGGKVEEKRLTGKQLWERGLAGKGDEEDIDGEDAVAAVEKLKVDG</sequence>
<dbReference type="EMBL" id="LGRB01000009">
    <property type="protein sequence ID" value="OCT51864.1"/>
    <property type="molecule type" value="Genomic_DNA"/>
</dbReference>
<comment type="caution">
    <text evidence="3">The sequence shown here is derived from an EMBL/GenBank/DDBJ whole genome shotgun (WGS) entry which is preliminary data.</text>
</comment>
<protein>
    <submittedName>
        <fullName evidence="3">Putative RWD domain protein (Gir2)</fullName>
    </submittedName>
</protein>
<dbReference type="Proteomes" id="UP000094526">
    <property type="component" value="Unassembled WGS sequence"/>
</dbReference>
<dbReference type="VEuPathDB" id="FungiDB:G647_06255"/>
<name>A0A1C1CTQ4_9EURO</name>
<evidence type="ECO:0000313" key="3">
    <source>
        <dbReference type="EMBL" id="OCT51864.1"/>
    </source>
</evidence>
<feature type="region of interest" description="Disordered" evidence="1">
    <location>
        <begin position="1"/>
        <end position="77"/>
    </location>
</feature>
<dbReference type="Gene3D" id="3.10.110.10">
    <property type="entry name" value="Ubiquitin Conjugating Enzyme"/>
    <property type="match status" value="1"/>
</dbReference>
<dbReference type="SUPFAM" id="SSF54495">
    <property type="entry name" value="UBC-like"/>
    <property type="match status" value="1"/>
</dbReference>
<evidence type="ECO:0000259" key="2">
    <source>
        <dbReference type="PROSITE" id="PS50908"/>
    </source>
</evidence>
<keyword evidence="4" id="KW-1185">Reference proteome</keyword>
<organism evidence="3 4">
    <name type="scientific">Cladophialophora carrionii</name>
    <dbReference type="NCBI Taxonomy" id="86049"/>
    <lineage>
        <taxon>Eukaryota</taxon>
        <taxon>Fungi</taxon>
        <taxon>Dikarya</taxon>
        <taxon>Ascomycota</taxon>
        <taxon>Pezizomycotina</taxon>
        <taxon>Eurotiomycetes</taxon>
        <taxon>Chaetothyriomycetidae</taxon>
        <taxon>Chaetothyriales</taxon>
        <taxon>Herpotrichiellaceae</taxon>
        <taxon>Cladophialophora</taxon>
    </lineage>
</organism>
<dbReference type="InterPro" id="IPR016135">
    <property type="entry name" value="UBQ-conjugating_enzyme/RWD"/>
</dbReference>
<dbReference type="SMART" id="SM00591">
    <property type="entry name" value="RWD"/>
    <property type="match status" value="1"/>
</dbReference>
<dbReference type="AlphaFoldDB" id="A0A1C1CTQ4"/>
<proteinExistence type="predicted"/>
<feature type="compositionally biased region" description="Acidic residues" evidence="1">
    <location>
        <begin position="64"/>
        <end position="74"/>
    </location>
</feature>